<evidence type="ECO:0000256" key="1">
    <source>
        <dbReference type="SAM" id="MobiDB-lite"/>
    </source>
</evidence>
<feature type="transmembrane region" description="Helical" evidence="2">
    <location>
        <begin position="131"/>
        <end position="148"/>
    </location>
</feature>
<gene>
    <name evidence="3" type="ORF">CEPID_11075</name>
</gene>
<feature type="compositionally biased region" description="Basic and acidic residues" evidence="1">
    <location>
        <begin position="13"/>
        <end position="25"/>
    </location>
</feature>
<dbReference type="OrthoDB" id="4426696at2"/>
<keyword evidence="2" id="KW-0812">Transmembrane</keyword>
<organism evidence="3 4">
    <name type="scientific">Corynebacterium epidermidicanis</name>
    <dbReference type="NCBI Taxonomy" id="1050174"/>
    <lineage>
        <taxon>Bacteria</taxon>
        <taxon>Bacillati</taxon>
        <taxon>Actinomycetota</taxon>
        <taxon>Actinomycetes</taxon>
        <taxon>Mycobacteriales</taxon>
        <taxon>Corynebacteriaceae</taxon>
        <taxon>Corynebacterium</taxon>
    </lineage>
</organism>
<dbReference type="KEGG" id="cei:CEPID_11075"/>
<dbReference type="PATRIC" id="fig|1050174.4.peg.2234"/>
<keyword evidence="4" id="KW-1185">Reference proteome</keyword>
<feature type="transmembrane region" description="Helical" evidence="2">
    <location>
        <begin position="37"/>
        <end position="59"/>
    </location>
</feature>
<name>A0A0G3GSD2_9CORY</name>
<dbReference type="AlphaFoldDB" id="A0A0G3GSD2"/>
<evidence type="ECO:0000256" key="2">
    <source>
        <dbReference type="SAM" id="Phobius"/>
    </source>
</evidence>
<feature type="transmembrane region" description="Helical" evidence="2">
    <location>
        <begin position="108"/>
        <end position="125"/>
    </location>
</feature>
<keyword evidence="2" id="KW-1133">Transmembrane helix</keyword>
<reference evidence="3 4" key="1">
    <citation type="submission" date="2015-05" db="EMBL/GenBank/DDBJ databases">
        <title>Complete genome sequence of Corynebacterium epidermidicanis DSM 45586, isolated from the skin of a dog suffering from pruritus.</title>
        <authorList>
            <person name="Ruckert C."/>
            <person name="Albersmeier A."/>
            <person name="Winkler A."/>
            <person name="Tauch A."/>
        </authorList>
    </citation>
    <scope>NUCLEOTIDE SEQUENCE [LARGE SCALE GENOMIC DNA]</scope>
    <source>
        <strain evidence="3 4">DSM 45586</strain>
    </source>
</reference>
<dbReference type="STRING" id="1050174.CEPID_11075"/>
<feature type="region of interest" description="Disordered" evidence="1">
    <location>
        <begin position="1"/>
        <end position="25"/>
    </location>
</feature>
<evidence type="ECO:0000313" key="3">
    <source>
        <dbReference type="EMBL" id="AKK04044.1"/>
    </source>
</evidence>
<protein>
    <submittedName>
        <fullName evidence="3">Uncharacterized protein</fullName>
    </submittedName>
</protein>
<keyword evidence="2" id="KW-0472">Membrane</keyword>
<dbReference type="EMBL" id="CP011541">
    <property type="protein sequence ID" value="AKK04044.1"/>
    <property type="molecule type" value="Genomic_DNA"/>
</dbReference>
<evidence type="ECO:0000313" key="4">
    <source>
        <dbReference type="Proteomes" id="UP000035368"/>
    </source>
</evidence>
<accession>A0A0G3GSD2</accession>
<feature type="transmembrane region" description="Helical" evidence="2">
    <location>
        <begin position="79"/>
        <end position="96"/>
    </location>
</feature>
<sequence>MTNMFPTMYRGGQDPDDHRSHSDHDVARPPTALRWGYLLMLASTMFMLVAGLIIATAGYTGDPNVDPRFAEAVVLNQRIVGICNIVAAMVLVLLSVQVRNGARKVRPWVVGVVVLVVLVDMIAFLIKAGGFAVALIPVMLATSAVLLYRDSVTLHLDYLSERR</sequence>
<dbReference type="RefSeq" id="WP_047240950.1">
    <property type="nucleotide sequence ID" value="NZ_CP011541.1"/>
</dbReference>
<proteinExistence type="predicted"/>
<dbReference type="Proteomes" id="UP000035368">
    <property type="component" value="Chromosome"/>
</dbReference>